<dbReference type="CDD" id="cd07377">
    <property type="entry name" value="WHTH_GntR"/>
    <property type="match status" value="1"/>
</dbReference>
<dbReference type="SUPFAM" id="SSF46785">
    <property type="entry name" value="Winged helix' DNA-binding domain"/>
    <property type="match status" value="1"/>
</dbReference>
<dbReference type="SMART" id="SM00345">
    <property type="entry name" value="HTH_GNTR"/>
    <property type="match status" value="1"/>
</dbReference>
<dbReference type="Pfam" id="PF00392">
    <property type="entry name" value="GntR"/>
    <property type="match status" value="1"/>
</dbReference>
<evidence type="ECO:0000313" key="5">
    <source>
        <dbReference type="EMBL" id="KKK37516.1"/>
    </source>
</evidence>
<dbReference type="EMBL" id="LAYY01000014">
    <property type="protein sequence ID" value="KKK37516.1"/>
    <property type="molecule type" value="Genomic_DNA"/>
</dbReference>
<name>A0A0M2SUY6_9BACI</name>
<proteinExistence type="predicted"/>
<dbReference type="InterPro" id="IPR000524">
    <property type="entry name" value="Tscrpt_reg_HTH_GntR"/>
</dbReference>
<accession>A0A0M2SUY6</accession>
<dbReference type="SMART" id="SM00895">
    <property type="entry name" value="FCD"/>
    <property type="match status" value="1"/>
</dbReference>
<dbReference type="PATRIC" id="fig|1408103.3.peg.3110"/>
<dbReference type="PANTHER" id="PTHR43537">
    <property type="entry name" value="TRANSCRIPTIONAL REGULATOR, GNTR FAMILY"/>
    <property type="match status" value="1"/>
</dbReference>
<dbReference type="AlphaFoldDB" id="A0A0M2SUY6"/>
<dbReference type="PANTHER" id="PTHR43537:SF6">
    <property type="entry name" value="HTH-TYPE TRANSCRIPTIONAL REPRESSOR RSPR"/>
    <property type="match status" value="1"/>
</dbReference>
<reference evidence="5 6" key="1">
    <citation type="submission" date="2015-04" db="EMBL/GenBank/DDBJ databases">
        <title>Taxonomic description and genome sequence of Bacillus campisalis sp. nov., a novel member of the genus Bacillus isolated from solar saltern.</title>
        <authorList>
            <person name="Mathan Kumar R."/>
            <person name="Kaur G."/>
            <person name="Kumar A."/>
            <person name="Singh N.K."/>
            <person name="Kaur N."/>
            <person name="Kumar N."/>
            <person name="Mayilraj S."/>
        </authorList>
    </citation>
    <scope>NUCLEOTIDE SEQUENCE [LARGE SCALE GENOMIC DNA]</scope>
    <source>
        <strain evidence="5 6">SA2-6</strain>
    </source>
</reference>
<dbReference type="SUPFAM" id="SSF48008">
    <property type="entry name" value="GntR ligand-binding domain-like"/>
    <property type="match status" value="1"/>
</dbReference>
<dbReference type="InterPro" id="IPR036388">
    <property type="entry name" value="WH-like_DNA-bd_sf"/>
</dbReference>
<evidence type="ECO:0000259" key="4">
    <source>
        <dbReference type="PROSITE" id="PS50949"/>
    </source>
</evidence>
<protein>
    <recommendedName>
        <fullName evidence="4">HTH gntR-type domain-containing protein</fullName>
    </recommendedName>
</protein>
<sequence length="230" mass="26537">MKTKNAGKIGSGTRRDYVYQYLFENIIDCQLQPGSALSENEIASNLHVSRTPVREAMIQLSRQGLVEIVPQIGTFVSLIDPPLVEESRFMRLNLEMAVIRIAAAQLSEDTLLLLERSLIRQRKSVGDGDYKAFFQLDDEFHETIFKGLGKKKTWQAIDQMNAQFKRVRVLRLVASSPSRWEETLDDHERLVNVLRKKDADEAEKVIGSHLGKCLWHIDELKQKYPHYFQH</sequence>
<keyword evidence="2" id="KW-0238">DNA-binding</keyword>
<dbReference type="RefSeq" id="WP_046524359.1">
    <property type="nucleotide sequence ID" value="NZ_LAYY01000014.1"/>
</dbReference>
<comment type="caution">
    <text evidence="5">The sequence shown here is derived from an EMBL/GenBank/DDBJ whole genome shotgun (WGS) entry which is preliminary data.</text>
</comment>
<dbReference type="Gene3D" id="1.20.120.530">
    <property type="entry name" value="GntR ligand-binding domain-like"/>
    <property type="match status" value="1"/>
</dbReference>
<keyword evidence="1" id="KW-0805">Transcription regulation</keyword>
<dbReference type="Pfam" id="PF07729">
    <property type="entry name" value="FCD"/>
    <property type="match status" value="1"/>
</dbReference>
<dbReference type="Gene3D" id="1.10.10.10">
    <property type="entry name" value="Winged helix-like DNA-binding domain superfamily/Winged helix DNA-binding domain"/>
    <property type="match status" value="1"/>
</dbReference>
<evidence type="ECO:0000313" key="6">
    <source>
        <dbReference type="Proteomes" id="UP000034166"/>
    </source>
</evidence>
<dbReference type="Proteomes" id="UP000034166">
    <property type="component" value="Unassembled WGS sequence"/>
</dbReference>
<evidence type="ECO:0000256" key="1">
    <source>
        <dbReference type="ARBA" id="ARBA00023015"/>
    </source>
</evidence>
<evidence type="ECO:0000256" key="2">
    <source>
        <dbReference type="ARBA" id="ARBA00023125"/>
    </source>
</evidence>
<dbReference type="PROSITE" id="PS50949">
    <property type="entry name" value="HTH_GNTR"/>
    <property type="match status" value="1"/>
</dbReference>
<dbReference type="InterPro" id="IPR011711">
    <property type="entry name" value="GntR_C"/>
</dbReference>
<dbReference type="PRINTS" id="PR00035">
    <property type="entry name" value="HTHGNTR"/>
</dbReference>
<keyword evidence="3" id="KW-0804">Transcription</keyword>
<keyword evidence="6" id="KW-1185">Reference proteome</keyword>
<dbReference type="GO" id="GO:0003677">
    <property type="term" value="F:DNA binding"/>
    <property type="evidence" value="ECO:0007669"/>
    <property type="project" value="UniProtKB-KW"/>
</dbReference>
<gene>
    <name evidence="5" type="ORF">WQ57_13840</name>
</gene>
<feature type="domain" description="HTH gntR-type" evidence="4">
    <location>
        <begin position="12"/>
        <end position="79"/>
    </location>
</feature>
<dbReference type="GO" id="GO:0003700">
    <property type="term" value="F:DNA-binding transcription factor activity"/>
    <property type="evidence" value="ECO:0007669"/>
    <property type="project" value="InterPro"/>
</dbReference>
<dbReference type="InterPro" id="IPR036390">
    <property type="entry name" value="WH_DNA-bd_sf"/>
</dbReference>
<dbReference type="InterPro" id="IPR008920">
    <property type="entry name" value="TF_FadR/GntR_C"/>
</dbReference>
<dbReference type="OrthoDB" id="574518at2"/>
<evidence type="ECO:0000256" key="3">
    <source>
        <dbReference type="ARBA" id="ARBA00023163"/>
    </source>
</evidence>
<organism evidence="5 6">
    <name type="scientific">Mesobacillus campisalis</name>
    <dbReference type="NCBI Taxonomy" id="1408103"/>
    <lineage>
        <taxon>Bacteria</taxon>
        <taxon>Bacillati</taxon>
        <taxon>Bacillota</taxon>
        <taxon>Bacilli</taxon>
        <taxon>Bacillales</taxon>
        <taxon>Bacillaceae</taxon>
        <taxon>Mesobacillus</taxon>
    </lineage>
</organism>